<evidence type="ECO:0000256" key="7">
    <source>
        <dbReference type="ARBA" id="ARBA00022777"/>
    </source>
</evidence>
<comment type="pathway">
    <text evidence="11">Cofactor biosynthesis; tocopherol biosynthesis.</text>
</comment>
<dbReference type="EC" id="2.7.1.182" evidence="12"/>
<keyword evidence="9 14" id="KW-1133">Transmembrane helix</keyword>
<keyword evidence="3" id="KW-0150">Chloroplast</keyword>
<evidence type="ECO:0000256" key="4">
    <source>
        <dbReference type="ARBA" id="ARBA00022640"/>
    </source>
</evidence>
<name>A0A565CHK7_9BRAS</name>
<evidence type="ECO:0000256" key="12">
    <source>
        <dbReference type="ARBA" id="ARBA00039024"/>
    </source>
</evidence>
<comment type="caution">
    <text evidence="15">The sequence shown here is derived from an EMBL/GenBank/DDBJ whole genome shotgun (WGS) entry which is preliminary data.</text>
</comment>
<keyword evidence="7" id="KW-0418">Kinase</keyword>
<evidence type="ECO:0000256" key="2">
    <source>
        <dbReference type="ARBA" id="ARBA00010794"/>
    </source>
</evidence>
<dbReference type="InterPro" id="IPR039606">
    <property type="entry name" value="Phytol/farnesol_kinase"/>
</dbReference>
<dbReference type="GO" id="GO:0010276">
    <property type="term" value="F:phytol kinase activity"/>
    <property type="evidence" value="ECO:0007669"/>
    <property type="project" value="UniProtKB-EC"/>
</dbReference>
<dbReference type="EMBL" id="CABITT030000008">
    <property type="protein sequence ID" value="VVB13208.1"/>
    <property type="molecule type" value="Genomic_DNA"/>
</dbReference>
<dbReference type="PANTHER" id="PTHR32523">
    <property type="entry name" value="PHYTOL KINASE 1, CHLOROPLASTIC"/>
    <property type="match status" value="1"/>
</dbReference>
<dbReference type="OrthoDB" id="5673at2759"/>
<gene>
    <name evidence="15" type="ORF">ANE_LOCUS23652</name>
</gene>
<dbReference type="Proteomes" id="UP000489600">
    <property type="component" value="Unassembled WGS sequence"/>
</dbReference>
<keyword evidence="16" id="KW-1185">Reference proteome</keyword>
<evidence type="ECO:0000313" key="16">
    <source>
        <dbReference type="Proteomes" id="UP000489600"/>
    </source>
</evidence>
<dbReference type="GO" id="GO:0031969">
    <property type="term" value="C:chloroplast membrane"/>
    <property type="evidence" value="ECO:0007669"/>
    <property type="project" value="UniProtKB-SubCell"/>
</dbReference>
<comment type="catalytic activity">
    <reaction evidence="13">
        <text>phytol + CTP = phytyl phosphate + CDP + H(+)</text>
        <dbReference type="Rhea" id="RHEA:38055"/>
        <dbReference type="ChEBI" id="CHEBI:15378"/>
        <dbReference type="ChEBI" id="CHEBI:17327"/>
        <dbReference type="ChEBI" id="CHEBI:37563"/>
        <dbReference type="ChEBI" id="CHEBI:58069"/>
        <dbReference type="ChEBI" id="CHEBI:75483"/>
        <dbReference type="EC" id="2.7.1.182"/>
    </reaction>
</comment>
<sequence>MMCRGDGMADIMGRKFGSEKIPYNPRKSWAGSIFMFIFGFLISIGLLYYYSSLGYLHMNWKTTFQSRYGLSGRNSGRVVSHHRSVR</sequence>
<evidence type="ECO:0000256" key="9">
    <source>
        <dbReference type="ARBA" id="ARBA00022989"/>
    </source>
</evidence>
<dbReference type="PANTHER" id="PTHR32523:SF8">
    <property type="entry name" value="DOLICHOL KINASE"/>
    <property type="match status" value="1"/>
</dbReference>
<organism evidence="15 16">
    <name type="scientific">Arabis nemorensis</name>
    <dbReference type="NCBI Taxonomy" id="586526"/>
    <lineage>
        <taxon>Eukaryota</taxon>
        <taxon>Viridiplantae</taxon>
        <taxon>Streptophyta</taxon>
        <taxon>Embryophyta</taxon>
        <taxon>Tracheophyta</taxon>
        <taxon>Spermatophyta</taxon>
        <taxon>Magnoliopsida</taxon>
        <taxon>eudicotyledons</taxon>
        <taxon>Gunneridae</taxon>
        <taxon>Pentapetalae</taxon>
        <taxon>rosids</taxon>
        <taxon>malvids</taxon>
        <taxon>Brassicales</taxon>
        <taxon>Brassicaceae</taxon>
        <taxon>Arabideae</taxon>
        <taxon>Arabis</taxon>
    </lineage>
</organism>
<evidence type="ECO:0000256" key="3">
    <source>
        <dbReference type="ARBA" id="ARBA00022528"/>
    </source>
</evidence>
<evidence type="ECO:0000256" key="10">
    <source>
        <dbReference type="ARBA" id="ARBA00023136"/>
    </source>
</evidence>
<evidence type="ECO:0000256" key="1">
    <source>
        <dbReference type="ARBA" id="ARBA00004508"/>
    </source>
</evidence>
<evidence type="ECO:0000256" key="14">
    <source>
        <dbReference type="SAM" id="Phobius"/>
    </source>
</evidence>
<feature type="transmembrane region" description="Helical" evidence="14">
    <location>
        <begin position="29"/>
        <end position="50"/>
    </location>
</feature>
<keyword evidence="6 14" id="KW-0812">Transmembrane</keyword>
<protein>
    <recommendedName>
        <fullName evidence="12">phytol kinase</fullName>
        <ecNumber evidence="12">2.7.1.182</ecNumber>
    </recommendedName>
</protein>
<dbReference type="AlphaFoldDB" id="A0A565CHK7"/>
<accession>A0A565CHK7</accession>
<evidence type="ECO:0000256" key="8">
    <source>
        <dbReference type="ARBA" id="ARBA00022946"/>
    </source>
</evidence>
<evidence type="ECO:0000256" key="5">
    <source>
        <dbReference type="ARBA" id="ARBA00022679"/>
    </source>
</evidence>
<comment type="subcellular location">
    <subcellularLocation>
        <location evidence="1">Plastid</location>
        <location evidence="1">Chloroplast membrane</location>
        <topology evidence="1">Multi-pass membrane protein</topology>
    </subcellularLocation>
</comment>
<proteinExistence type="inferred from homology"/>
<comment type="similarity">
    <text evidence="2">Belongs to the polyprenol kinase family.</text>
</comment>
<dbReference type="GO" id="GO:0010189">
    <property type="term" value="P:vitamin E biosynthetic process"/>
    <property type="evidence" value="ECO:0007669"/>
    <property type="project" value="TreeGrafter"/>
</dbReference>
<evidence type="ECO:0000256" key="11">
    <source>
        <dbReference type="ARBA" id="ARBA00024015"/>
    </source>
</evidence>
<keyword evidence="10 14" id="KW-0472">Membrane</keyword>
<evidence type="ECO:0000256" key="13">
    <source>
        <dbReference type="ARBA" id="ARBA00048889"/>
    </source>
</evidence>
<reference evidence="15" key="1">
    <citation type="submission" date="2019-07" db="EMBL/GenBank/DDBJ databases">
        <authorList>
            <person name="Dittberner H."/>
        </authorList>
    </citation>
    <scope>NUCLEOTIDE SEQUENCE [LARGE SCALE GENOMIC DNA]</scope>
</reference>
<evidence type="ECO:0000256" key="6">
    <source>
        <dbReference type="ARBA" id="ARBA00022692"/>
    </source>
</evidence>
<keyword evidence="4" id="KW-0934">Plastid</keyword>
<evidence type="ECO:0000313" key="15">
    <source>
        <dbReference type="EMBL" id="VVB13208.1"/>
    </source>
</evidence>
<keyword evidence="8" id="KW-0809">Transit peptide</keyword>
<keyword evidence="5" id="KW-0808">Transferase</keyword>